<feature type="repeat" description="ARM" evidence="2">
    <location>
        <begin position="48"/>
        <end position="92"/>
    </location>
</feature>
<keyword evidence="1" id="KW-0833">Ubl conjugation pathway</keyword>
<dbReference type="InterPro" id="IPR058678">
    <property type="entry name" value="ARM_PUB"/>
</dbReference>
<reference evidence="4" key="1">
    <citation type="submission" date="2021-01" db="EMBL/GenBank/DDBJ databases">
        <title>Adiantum capillus-veneris genome.</title>
        <authorList>
            <person name="Fang Y."/>
            <person name="Liao Q."/>
        </authorList>
    </citation>
    <scope>NUCLEOTIDE SEQUENCE</scope>
    <source>
        <strain evidence="4">H3</strain>
        <tissue evidence="4">Leaf</tissue>
    </source>
</reference>
<dbReference type="InterPro" id="IPR011989">
    <property type="entry name" value="ARM-like"/>
</dbReference>
<evidence type="ECO:0000259" key="3">
    <source>
        <dbReference type="Pfam" id="PF25598"/>
    </source>
</evidence>
<dbReference type="InterPro" id="IPR000225">
    <property type="entry name" value="Armadillo"/>
</dbReference>
<dbReference type="InterPro" id="IPR016024">
    <property type="entry name" value="ARM-type_fold"/>
</dbReference>
<dbReference type="AlphaFoldDB" id="A0A9D4ZJX9"/>
<accession>A0A9D4ZJX9</accession>
<gene>
    <name evidence="4" type="ORF">GOP47_0009912</name>
</gene>
<dbReference type="SMART" id="SM00185">
    <property type="entry name" value="ARM"/>
    <property type="match status" value="4"/>
</dbReference>
<dbReference type="PANTHER" id="PTHR23315">
    <property type="entry name" value="U BOX DOMAIN-CONTAINING"/>
    <property type="match status" value="1"/>
</dbReference>
<dbReference type="Gene3D" id="1.25.10.10">
    <property type="entry name" value="Leucine-rich Repeat Variant"/>
    <property type="match status" value="1"/>
</dbReference>
<evidence type="ECO:0000313" key="5">
    <source>
        <dbReference type="Proteomes" id="UP000886520"/>
    </source>
</evidence>
<protein>
    <recommendedName>
        <fullName evidence="3">U-box domain-containing protein</fullName>
    </recommendedName>
</protein>
<dbReference type="PROSITE" id="PS50176">
    <property type="entry name" value="ARM_REPEAT"/>
    <property type="match status" value="1"/>
</dbReference>
<dbReference type="Pfam" id="PF25598">
    <property type="entry name" value="ARM_PUB"/>
    <property type="match status" value="1"/>
</dbReference>
<evidence type="ECO:0000256" key="1">
    <source>
        <dbReference type="ARBA" id="ARBA00022786"/>
    </source>
</evidence>
<organism evidence="4 5">
    <name type="scientific">Adiantum capillus-veneris</name>
    <name type="common">Maidenhair fern</name>
    <dbReference type="NCBI Taxonomy" id="13818"/>
    <lineage>
        <taxon>Eukaryota</taxon>
        <taxon>Viridiplantae</taxon>
        <taxon>Streptophyta</taxon>
        <taxon>Embryophyta</taxon>
        <taxon>Tracheophyta</taxon>
        <taxon>Polypodiopsida</taxon>
        <taxon>Polypodiidae</taxon>
        <taxon>Polypodiales</taxon>
        <taxon>Pteridineae</taxon>
        <taxon>Pteridaceae</taxon>
        <taxon>Vittarioideae</taxon>
        <taxon>Adiantum</taxon>
    </lineage>
</organism>
<dbReference type="PANTHER" id="PTHR23315:SF224">
    <property type="entry name" value="U-BOX DOMAIN-CONTAINING PROTEIN 1"/>
    <property type="match status" value="1"/>
</dbReference>
<evidence type="ECO:0000256" key="2">
    <source>
        <dbReference type="PROSITE-ProRule" id="PRU00259"/>
    </source>
</evidence>
<keyword evidence="5" id="KW-1185">Reference proteome</keyword>
<dbReference type="SUPFAM" id="SSF48371">
    <property type="entry name" value="ARM repeat"/>
    <property type="match status" value="1"/>
</dbReference>
<comment type="caution">
    <text evidence="4">The sequence shown here is derived from an EMBL/GenBank/DDBJ whole genome shotgun (WGS) entry which is preliminary data.</text>
</comment>
<dbReference type="Proteomes" id="UP000886520">
    <property type="component" value="Chromosome 9"/>
</dbReference>
<name>A0A9D4ZJX9_ADICA</name>
<feature type="domain" description="U-box" evidence="3">
    <location>
        <begin position="22"/>
        <end position="289"/>
    </location>
</feature>
<evidence type="ECO:0000313" key="4">
    <source>
        <dbReference type="EMBL" id="KAI5075836.1"/>
    </source>
</evidence>
<sequence>MDIKLKTSQMLLLKLASGCGDAKLDAVAEIRLFSKWDDANRTSLAKAGAVPSLFKVLDDSRIDARLQENVMAALLNMSINADVKKHMVREPGGLDAVLRITNNGANTEVKANAAALLYSLLADDGARKIVCSNEMLGETLVALLKDGSARCKAEALKSMFVLAKDKVLREILLQEKYELLGLLVSLVTVGKVKLTEDCLAVLALLASCDTGAKALMQVSSVVPILTYLVNSGSPRGQENATAVLLSVCRHDEGARQAMPVQTLVPALNSLRMGDSERGKDKADALLGLLGFDQYSSVAGGPNLGVSMGDSDLSVGSYYGRPGANTMPFIPTHPAHINYSPPHQAKRHSHVVTTASPSPTVSDSFSNASWPKPTLKNKYMTLARSLFTPKARNKSHSSIN</sequence>
<proteinExistence type="predicted"/>
<dbReference type="OrthoDB" id="10064100at2759"/>
<dbReference type="EMBL" id="JABFUD020000009">
    <property type="protein sequence ID" value="KAI5075836.1"/>
    <property type="molecule type" value="Genomic_DNA"/>
</dbReference>